<feature type="compositionally biased region" description="Polar residues" evidence="1">
    <location>
        <begin position="67"/>
        <end position="77"/>
    </location>
</feature>
<dbReference type="PANTHER" id="PTHR21561">
    <property type="entry name" value="INO80 COMPLEX SUBUNIT B"/>
    <property type="match status" value="1"/>
</dbReference>
<feature type="compositionally biased region" description="Polar residues" evidence="1">
    <location>
        <begin position="173"/>
        <end position="182"/>
    </location>
</feature>
<dbReference type="InterPro" id="IPR006880">
    <property type="entry name" value="INO80B_C"/>
</dbReference>
<evidence type="ECO:0000313" key="4">
    <source>
        <dbReference type="Proteomes" id="UP000249363"/>
    </source>
</evidence>
<dbReference type="InterPro" id="IPR029523">
    <property type="entry name" value="INO80B/Ies2"/>
</dbReference>
<dbReference type="SMART" id="SM01406">
    <property type="entry name" value="PAPA-1"/>
    <property type="match status" value="1"/>
</dbReference>
<dbReference type="GO" id="GO:0031011">
    <property type="term" value="C:Ino80 complex"/>
    <property type="evidence" value="ECO:0007669"/>
    <property type="project" value="InterPro"/>
</dbReference>
<feature type="compositionally biased region" description="Low complexity" evidence="1">
    <location>
        <begin position="78"/>
        <end position="91"/>
    </location>
</feature>
<evidence type="ECO:0000259" key="2">
    <source>
        <dbReference type="SMART" id="SM01406"/>
    </source>
</evidence>
<dbReference type="OrthoDB" id="2021186at2759"/>
<feature type="compositionally biased region" description="Polar residues" evidence="1">
    <location>
        <begin position="12"/>
        <end position="29"/>
    </location>
</feature>
<feature type="compositionally biased region" description="Basic and acidic residues" evidence="1">
    <location>
        <begin position="303"/>
        <end position="323"/>
    </location>
</feature>
<organism evidence="3 4">
    <name type="scientific">Talaromyces amestolkiae</name>
    <dbReference type="NCBI Taxonomy" id="1196081"/>
    <lineage>
        <taxon>Eukaryota</taxon>
        <taxon>Fungi</taxon>
        <taxon>Dikarya</taxon>
        <taxon>Ascomycota</taxon>
        <taxon>Pezizomycotina</taxon>
        <taxon>Eurotiomycetes</taxon>
        <taxon>Eurotiomycetidae</taxon>
        <taxon>Eurotiales</taxon>
        <taxon>Trichocomaceae</taxon>
        <taxon>Talaromyces</taxon>
        <taxon>Talaromyces sect. Talaromyces</taxon>
    </lineage>
</organism>
<feature type="region of interest" description="Disordered" evidence="1">
    <location>
        <begin position="1"/>
        <end position="265"/>
    </location>
</feature>
<name>A0A364KVU4_TALAM</name>
<evidence type="ECO:0000313" key="3">
    <source>
        <dbReference type="EMBL" id="RAO67649.1"/>
    </source>
</evidence>
<feature type="domain" description="INO80 complex subunit B-like conserved region" evidence="2">
    <location>
        <begin position="296"/>
        <end position="381"/>
    </location>
</feature>
<sequence>MPSTRSLRSHATPRSSLDGQDANMSTRSGRLTRGAAAATIDPAPSVTVSRSSPGSSPGAKSIHLTVKMSSSKLRQVTNSRSSRASASAANRHNIFTEDPVVHGKRSSRSNRNLREVSDDEEDDDVDEEDDEDVEEADLSEDAAGEEEELDADGDLDMDDDETPQPAVSRRNRQQQGLATTKSKPLKPVEQKEMELEDEDEENEELSELDSDAEGEPEDTMLQDEEMGEVGEEEDEVDDEEEEEGIEEEEEDDGLGSDDDSALDLTKLTKRQRGSLGTDFLQLPMEPQVKKHLTAEEHAMRRAEMARRRKNLSEKRNEEEKMDTINRLLKKQAPKRRGRVPVGELGGEATPDVAVEPEKADPTYIRWISTSEGCKVAVPTEMLGKPASRPFGGLSGVVAPGSKLIEEV</sequence>
<dbReference type="Pfam" id="PF04795">
    <property type="entry name" value="PAPA-1"/>
    <property type="match status" value="1"/>
</dbReference>
<reference evidence="3 4" key="1">
    <citation type="journal article" date="2017" name="Biotechnol. Biofuels">
        <title>Differential beta-glucosidase expression as a function of carbon source availability in Talaromyces amestolkiae: a genomic and proteomic approach.</title>
        <authorList>
            <person name="de Eugenio L.I."/>
            <person name="Mendez-Liter J.A."/>
            <person name="Nieto-Dominguez M."/>
            <person name="Alonso L."/>
            <person name="Gil-Munoz J."/>
            <person name="Barriuso J."/>
            <person name="Prieto A."/>
            <person name="Martinez M.J."/>
        </authorList>
    </citation>
    <scope>NUCLEOTIDE SEQUENCE [LARGE SCALE GENOMIC DNA]</scope>
    <source>
        <strain evidence="3 4">CIB</strain>
    </source>
</reference>
<keyword evidence="4" id="KW-1185">Reference proteome</keyword>
<feature type="compositionally biased region" description="Acidic residues" evidence="1">
    <location>
        <begin position="117"/>
        <end position="162"/>
    </location>
</feature>
<dbReference type="EMBL" id="MIKG01000006">
    <property type="protein sequence ID" value="RAO67649.1"/>
    <property type="molecule type" value="Genomic_DNA"/>
</dbReference>
<dbReference type="STRING" id="1196081.A0A364KVU4"/>
<dbReference type="GO" id="GO:0006338">
    <property type="term" value="P:chromatin remodeling"/>
    <property type="evidence" value="ECO:0007669"/>
    <property type="project" value="InterPro"/>
</dbReference>
<feature type="region of interest" description="Disordered" evidence="1">
    <location>
        <begin position="303"/>
        <end position="356"/>
    </location>
</feature>
<feature type="compositionally biased region" description="Acidic residues" evidence="1">
    <location>
        <begin position="194"/>
        <end position="261"/>
    </location>
</feature>
<feature type="compositionally biased region" description="Low complexity" evidence="1">
    <location>
        <begin position="44"/>
        <end position="58"/>
    </location>
</feature>
<dbReference type="Proteomes" id="UP000249363">
    <property type="component" value="Unassembled WGS sequence"/>
</dbReference>
<evidence type="ECO:0000256" key="1">
    <source>
        <dbReference type="SAM" id="MobiDB-lite"/>
    </source>
</evidence>
<accession>A0A364KVU4</accession>
<dbReference type="GeneID" id="63792877"/>
<dbReference type="PANTHER" id="PTHR21561:SF12">
    <property type="entry name" value="INO80 COMPLEX SUBUNIT B"/>
    <property type="match status" value="1"/>
</dbReference>
<protein>
    <recommendedName>
        <fullName evidence="2">INO80 complex subunit B-like conserved region domain-containing protein</fullName>
    </recommendedName>
</protein>
<dbReference type="AlphaFoldDB" id="A0A364KVU4"/>
<proteinExistence type="predicted"/>
<feature type="compositionally biased region" description="Basic residues" evidence="1">
    <location>
        <begin position="327"/>
        <end position="338"/>
    </location>
</feature>
<gene>
    <name evidence="3" type="ORF">BHQ10_003661</name>
</gene>
<dbReference type="RefSeq" id="XP_040732165.1">
    <property type="nucleotide sequence ID" value="XM_040875942.1"/>
</dbReference>
<comment type="caution">
    <text evidence="3">The sequence shown here is derived from an EMBL/GenBank/DDBJ whole genome shotgun (WGS) entry which is preliminary data.</text>
</comment>